<dbReference type="EMBL" id="PZJJ01000002">
    <property type="protein sequence ID" value="PTL40144.1"/>
    <property type="molecule type" value="Genomic_DNA"/>
</dbReference>
<keyword evidence="1" id="KW-0472">Membrane</keyword>
<dbReference type="Pfam" id="PF13828">
    <property type="entry name" value="DUF4190"/>
    <property type="match status" value="1"/>
</dbReference>
<keyword evidence="4" id="KW-1185">Reference proteome</keyword>
<dbReference type="OrthoDB" id="1955244at2"/>
<reference evidence="3 4" key="1">
    <citation type="submission" date="2018-03" db="EMBL/GenBank/DDBJ databases">
        <title>Alkalicoccus saliphilus sp. nov., isolated from a mineral pool.</title>
        <authorList>
            <person name="Zhao B."/>
        </authorList>
    </citation>
    <scope>NUCLEOTIDE SEQUENCE [LARGE SCALE GENOMIC DNA]</scope>
    <source>
        <strain evidence="3 4">6AG</strain>
    </source>
</reference>
<gene>
    <name evidence="3" type="ORF">C6Y45_01835</name>
</gene>
<sequence length="104" mass="11080">MANNDRLEPVKDENNIKAVVSLVIGIISILFTFLIGIFGLPLAAAGLVIGILALRDIKRNNQPGRGTAVAGIVCSSIGILLPVIFIVLAFTVFQNMPQMPVQQP</sequence>
<evidence type="ECO:0000313" key="3">
    <source>
        <dbReference type="EMBL" id="PTL40144.1"/>
    </source>
</evidence>
<evidence type="ECO:0000259" key="2">
    <source>
        <dbReference type="Pfam" id="PF13828"/>
    </source>
</evidence>
<keyword evidence="1" id="KW-1133">Transmembrane helix</keyword>
<protein>
    <recommendedName>
        <fullName evidence="2">DUF4190 domain-containing protein</fullName>
    </recommendedName>
</protein>
<evidence type="ECO:0000256" key="1">
    <source>
        <dbReference type="SAM" id="Phobius"/>
    </source>
</evidence>
<comment type="caution">
    <text evidence="3">The sequence shown here is derived from an EMBL/GenBank/DDBJ whole genome shotgun (WGS) entry which is preliminary data.</text>
</comment>
<dbReference type="InterPro" id="IPR025241">
    <property type="entry name" value="DUF4190"/>
</dbReference>
<dbReference type="AlphaFoldDB" id="A0A2T4U9R6"/>
<feature type="transmembrane region" description="Helical" evidence="1">
    <location>
        <begin position="66"/>
        <end position="93"/>
    </location>
</feature>
<dbReference type="Proteomes" id="UP000240509">
    <property type="component" value="Unassembled WGS sequence"/>
</dbReference>
<feature type="transmembrane region" description="Helical" evidence="1">
    <location>
        <begin position="22"/>
        <end position="54"/>
    </location>
</feature>
<name>A0A2T4U9R6_9BACI</name>
<feature type="domain" description="DUF4190" evidence="2">
    <location>
        <begin position="18"/>
        <end position="84"/>
    </location>
</feature>
<proteinExistence type="predicted"/>
<dbReference type="RefSeq" id="WP_107583321.1">
    <property type="nucleotide sequence ID" value="NZ_PZJJ01000002.1"/>
</dbReference>
<evidence type="ECO:0000313" key="4">
    <source>
        <dbReference type="Proteomes" id="UP000240509"/>
    </source>
</evidence>
<accession>A0A2T4U9R6</accession>
<organism evidence="3 4">
    <name type="scientific">Alkalicoccus saliphilus</name>
    <dbReference type="NCBI Taxonomy" id="200989"/>
    <lineage>
        <taxon>Bacteria</taxon>
        <taxon>Bacillati</taxon>
        <taxon>Bacillota</taxon>
        <taxon>Bacilli</taxon>
        <taxon>Bacillales</taxon>
        <taxon>Bacillaceae</taxon>
        <taxon>Alkalicoccus</taxon>
    </lineage>
</organism>
<keyword evidence="1" id="KW-0812">Transmembrane</keyword>